<sequence>MDRVPGPCAYNTFPSRKWEEALQIQQPIAGAPESRVRKALQMEEASTLTLTRACGIAKAMVAVRETSRIFHATELKGETAFLLQSTTSRMSPKPTRCYL</sequence>
<evidence type="ECO:0000313" key="1">
    <source>
        <dbReference type="EMBL" id="TPP67834.1"/>
    </source>
</evidence>
<name>A0A504Z2E7_FASGI</name>
<reference evidence="1 2" key="1">
    <citation type="submission" date="2019-04" db="EMBL/GenBank/DDBJ databases">
        <title>Annotation for the trematode Fasciola gigantica.</title>
        <authorList>
            <person name="Choi Y.-J."/>
        </authorList>
    </citation>
    <scope>NUCLEOTIDE SEQUENCE [LARGE SCALE GENOMIC DNA]</scope>
    <source>
        <strain evidence="1">Uganda_cow_1</strain>
    </source>
</reference>
<keyword evidence="2" id="KW-1185">Reference proteome</keyword>
<dbReference type="Proteomes" id="UP000316759">
    <property type="component" value="Unassembled WGS sequence"/>
</dbReference>
<accession>A0A504Z2E7</accession>
<dbReference type="AlphaFoldDB" id="A0A504Z2E7"/>
<gene>
    <name evidence="1" type="ORF">FGIG_11388</name>
</gene>
<dbReference type="EMBL" id="SUNJ01000201">
    <property type="protein sequence ID" value="TPP67834.1"/>
    <property type="molecule type" value="Genomic_DNA"/>
</dbReference>
<protein>
    <submittedName>
        <fullName evidence="1">Uncharacterized protein</fullName>
    </submittedName>
</protein>
<proteinExistence type="predicted"/>
<comment type="caution">
    <text evidence="1">The sequence shown here is derived from an EMBL/GenBank/DDBJ whole genome shotgun (WGS) entry which is preliminary data.</text>
</comment>
<evidence type="ECO:0000313" key="2">
    <source>
        <dbReference type="Proteomes" id="UP000316759"/>
    </source>
</evidence>
<organism evidence="1 2">
    <name type="scientific">Fasciola gigantica</name>
    <name type="common">Giant liver fluke</name>
    <dbReference type="NCBI Taxonomy" id="46835"/>
    <lineage>
        <taxon>Eukaryota</taxon>
        <taxon>Metazoa</taxon>
        <taxon>Spiralia</taxon>
        <taxon>Lophotrochozoa</taxon>
        <taxon>Platyhelminthes</taxon>
        <taxon>Trematoda</taxon>
        <taxon>Digenea</taxon>
        <taxon>Plagiorchiida</taxon>
        <taxon>Echinostomata</taxon>
        <taxon>Echinostomatoidea</taxon>
        <taxon>Fasciolidae</taxon>
        <taxon>Fasciola</taxon>
    </lineage>
</organism>